<dbReference type="GO" id="GO:0004725">
    <property type="term" value="F:protein tyrosine phosphatase activity"/>
    <property type="evidence" value="ECO:0007669"/>
    <property type="project" value="UniProtKB-EC"/>
</dbReference>
<evidence type="ECO:0000256" key="1">
    <source>
        <dbReference type="ARBA" id="ARBA00000032"/>
    </source>
</evidence>
<feature type="active site" description="Nucleophile" evidence="8">
    <location>
        <position position="11"/>
    </location>
</feature>
<dbReference type="PANTHER" id="PTHR11717:SF7">
    <property type="entry name" value="LOW MOLECULAR WEIGHT PHOSPHOTYROSINE PROTEIN PHOSPHATASE"/>
    <property type="match status" value="1"/>
</dbReference>
<feature type="active site" description="Proton donor" evidence="8">
    <location>
        <position position="129"/>
    </location>
</feature>
<dbReference type="PANTHER" id="PTHR11717">
    <property type="entry name" value="LOW MOLECULAR WEIGHT PROTEIN TYROSINE PHOSPHATASE"/>
    <property type="match status" value="1"/>
</dbReference>
<accession>A0A060TGD7</accession>
<evidence type="ECO:0000256" key="3">
    <source>
        <dbReference type="ARBA" id="ARBA00011063"/>
    </source>
</evidence>
<dbReference type="Pfam" id="PF01451">
    <property type="entry name" value="LMWPc"/>
    <property type="match status" value="1"/>
</dbReference>
<dbReference type="Gene3D" id="3.40.50.2300">
    <property type="match status" value="1"/>
</dbReference>
<name>A0A060TGD7_BLAAD</name>
<keyword evidence="6" id="KW-0904">Protein phosphatase</keyword>
<dbReference type="InterPro" id="IPR023485">
    <property type="entry name" value="Ptyr_pPase"/>
</dbReference>
<protein>
    <submittedName>
        <fullName evidence="10">ARAD1D22770p</fullName>
        <ecNumber evidence="10">3.1.3.48</ecNumber>
    </submittedName>
</protein>
<dbReference type="EMBL" id="HG937694">
    <property type="protein sequence ID" value="CDP37927.1"/>
    <property type="molecule type" value="Genomic_DNA"/>
</dbReference>
<comment type="similarity">
    <text evidence="3">Belongs to the low molecular weight phosphotyrosine protein phosphatase family.</text>
</comment>
<dbReference type="FunFam" id="3.40.50.2300:FF:000105">
    <property type="entry name" value="Low molecular weight phosphotyrosine protein"/>
    <property type="match status" value="1"/>
</dbReference>
<dbReference type="CDD" id="cd16343">
    <property type="entry name" value="LMWPTP"/>
    <property type="match status" value="1"/>
</dbReference>
<reference evidence="10" key="1">
    <citation type="submission" date="2014-02" db="EMBL/GenBank/DDBJ databases">
        <authorList>
            <person name="Genoscope - CEA"/>
        </authorList>
    </citation>
    <scope>NUCLEOTIDE SEQUENCE</scope>
    <source>
        <strain evidence="10">LS3</strain>
    </source>
</reference>
<evidence type="ECO:0000256" key="6">
    <source>
        <dbReference type="ARBA" id="ARBA00022912"/>
    </source>
</evidence>
<keyword evidence="5 10" id="KW-0378">Hydrolase</keyword>
<evidence type="ECO:0000259" key="9">
    <source>
        <dbReference type="SMART" id="SM00226"/>
    </source>
</evidence>
<dbReference type="PRINTS" id="PR00719">
    <property type="entry name" value="LMWPTPASE"/>
</dbReference>
<dbReference type="SUPFAM" id="SSF52788">
    <property type="entry name" value="Phosphotyrosine protein phosphatases I"/>
    <property type="match status" value="1"/>
</dbReference>
<feature type="domain" description="Phosphotyrosine protein phosphatase I" evidence="9">
    <location>
        <begin position="5"/>
        <end position="155"/>
    </location>
</feature>
<evidence type="ECO:0000256" key="2">
    <source>
        <dbReference type="ARBA" id="ARBA00004496"/>
    </source>
</evidence>
<sequence length="158" mass="18050">MTEKLSVAFICLGNICRSPMAEAVFKHMVEEQGLQDRFDVIDSFGTGAYHTGESPDRRSAGECRKHGIKVSHRAQRIEEEHFDQFDYLLAMDESNYEDLMDMKPANSRAQVALFGDFRQNKSLPRVVSDPYYGGVKGFEINYKQLVHFSESFLNSVLK</sequence>
<evidence type="ECO:0000256" key="5">
    <source>
        <dbReference type="ARBA" id="ARBA00022801"/>
    </source>
</evidence>
<dbReference type="EC" id="3.1.3.48" evidence="10"/>
<evidence type="ECO:0000313" key="10">
    <source>
        <dbReference type="EMBL" id="CDP37927.1"/>
    </source>
</evidence>
<evidence type="ECO:0000256" key="8">
    <source>
        <dbReference type="PIRSR" id="PIRSR617867-1"/>
    </source>
</evidence>
<proteinExistence type="inferred from homology"/>
<dbReference type="GO" id="GO:0005737">
    <property type="term" value="C:cytoplasm"/>
    <property type="evidence" value="ECO:0007669"/>
    <property type="project" value="UniProtKB-SubCell"/>
</dbReference>
<dbReference type="GO" id="GO:0003993">
    <property type="term" value="F:acid phosphatase activity"/>
    <property type="evidence" value="ECO:0007669"/>
    <property type="project" value="UniProtKB-EC"/>
</dbReference>
<dbReference type="SMART" id="SM00226">
    <property type="entry name" value="LMWPc"/>
    <property type="match status" value="1"/>
</dbReference>
<dbReference type="InterPro" id="IPR050438">
    <property type="entry name" value="LMW_PTPase"/>
</dbReference>
<dbReference type="PhylomeDB" id="A0A060TGD7"/>
<comment type="catalytic activity">
    <reaction evidence="7">
        <text>O-phospho-L-tyrosyl-[protein] + H2O = L-tyrosyl-[protein] + phosphate</text>
        <dbReference type="Rhea" id="RHEA:10684"/>
        <dbReference type="Rhea" id="RHEA-COMP:10136"/>
        <dbReference type="Rhea" id="RHEA-COMP:20101"/>
        <dbReference type="ChEBI" id="CHEBI:15377"/>
        <dbReference type="ChEBI" id="CHEBI:43474"/>
        <dbReference type="ChEBI" id="CHEBI:46858"/>
        <dbReference type="ChEBI" id="CHEBI:61978"/>
        <dbReference type="EC" id="3.1.3.48"/>
    </reaction>
</comment>
<feature type="active site" evidence="8">
    <location>
        <position position="17"/>
    </location>
</feature>
<keyword evidence="4" id="KW-0963">Cytoplasm</keyword>
<gene>
    <name evidence="10" type="ORF">GNLVRS02_ARAD1D22770g</name>
</gene>
<evidence type="ECO:0000256" key="4">
    <source>
        <dbReference type="ARBA" id="ARBA00022490"/>
    </source>
</evidence>
<comment type="subcellular location">
    <subcellularLocation>
        <location evidence="2">Cytoplasm</location>
    </subcellularLocation>
</comment>
<organism evidence="10">
    <name type="scientific">Blastobotrys adeninivorans</name>
    <name type="common">Yeast</name>
    <name type="synonym">Arxula adeninivorans</name>
    <dbReference type="NCBI Taxonomy" id="409370"/>
    <lineage>
        <taxon>Eukaryota</taxon>
        <taxon>Fungi</taxon>
        <taxon>Dikarya</taxon>
        <taxon>Ascomycota</taxon>
        <taxon>Saccharomycotina</taxon>
        <taxon>Dipodascomycetes</taxon>
        <taxon>Dipodascales</taxon>
        <taxon>Trichomonascaceae</taxon>
        <taxon>Blastobotrys</taxon>
    </lineage>
</organism>
<dbReference type="InterPro" id="IPR036196">
    <property type="entry name" value="Ptyr_pPase_sf"/>
</dbReference>
<dbReference type="InterPro" id="IPR017867">
    <property type="entry name" value="Tyr_phospatase_low_mol_wt"/>
</dbReference>
<evidence type="ECO:0000256" key="7">
    <source>
        <dbReference type="ARBA" id="ARBA00051722"/>
    </source>
</evidence>
<dbReference type="AlphaFoldDB" id="A0A060TGD7"/>
<comment type="catalytic activity">
    <reaction evidence="1">
        <text>a phosphate monoester + H2O = an alcohol + phosphate</text>
        <dbReference type="Rhea" id="RHEA:15017"/>
        <dbReference type="ChEBI" id="CHEBI:15377"/>
        <dbReference type="ChEBI" id="CHEBI:30879"/>
        <dbReference type="ChEBI" id="CHEBI:43474"/>
        <dbReference type="ChEBI" id="CHEBI:67140"/>
        <dbReference type="EC" id="3.1.3.2"/>
    </reaction>
</comment>
<reference evidence="10" key="2">
    <citation type="submission" date="2014-06" db="EMBL/GenBank/DDBJ databases">
        <title>The complete genome of Blastobotrys (Arxula) adeninivorans LS3 - a yeast of biotechnological interest.</title>
        <authorList>
            <person name="Kunze G."/>
            <person name="Gaillardin C."/>
            <person name="Czernicka M."/>
            <person name="Durrens P."/>
            <person name="Martin T."/>
            <person name="Boer E."/>
            <person name="Gabaldon T."/>
            <person name="Cruz J."/>
            <person name="Talla E."/>
            <person name="Marck C."/>
            <person name="Goffeau A."/>
            <person name="Barbe V."/>
            <person name="Baret P."/>
            <person name="Baronian K."/>
            <person name="Beier S."/>
            <person name="Bleykasten C."/>
            <person name="Bode R."/>
            <person name="Casaregola S."/>
            <person name="Despons L."/>
            <person name="Fairhead C."/>
            <person name="Giersberg M."/>
            <person name="Gierski P."/>
            <person name="Hahnel U."/>
            <person name="Hartmann A."/>
            <person name="Jankowska D."/>
            <person name="Jubin C."/>
            <person name="Jung P."/>
            <person name="Lafontaine I."/>
            <person name="Leh-Louis V."/>
            <person name="Lemaire M."/>
            <person name="Marcet-Houben M."/>
            <person name="Mascher M."/>
            <person name="Morel G."/>
            <person name="Richard G.-F."/>
            <person name="Riechen J."/>
            <person name="Sacerdot C."/>
            <person name="Sarkar A."/>
            <person name="Savel G."/>
            <person name="Schacherer J."/>
            <person name="Sherman D."/>
            <person name="Straub M.-L."/>
            <person name="Stein N."/>
            <person name="Thierry A."/>
            <person name="Trautwein-Schult A."/>
            <person name="Westhof E."/>
            <person name="Worch S."/>
            <person name="Dujon B."/>
            <person name="Souciet J.-L."/>
            <person name="Wincker P."/>
            <person name="Scholz U."/>
            <person name="Neuveglise N."/>
        </authorList>
    </citation>
    <scope>NUCLEOTIDE SEQUENCE</scope>
    <source>
        <strain evidence="10">LS3</strain>
    </source>
</reference>